<dbReference type="Pfam" id="PF07730">
    <property type="entry name" value="HisKA_3"/>
    <property type="match status" value="1"/>
</dbReference>
<dbReference type="InterPro" id="IPR050482">
    <property type="entry name" value="Sensor_HK_TwoCompSys"/>
</dbReference>
<dbReference type="Gene3D" id="3.30.565.10">
    <property type="entry name" value="Histidine kinase-like ATPase, C-terminal domain"/>
    <property type="match status" value="1"/>
</dbReference>
<protein>
    <submittedName>
        <fullName evidence="6">Histidine kinase</fullName>
    </submittedName>
</protein>
<evidence type="ECO:0000313" key="7">
    <source>
        <dbReference type="Proteomes" id="UP001551675"/>
    </source>
</evidence>
<feature type="transmembrane region" description="Helical" evidence="4">
    <location>
        <begin position="12"/>
        <end position="34"/>
    </location>
</feature>
<dbReference type="GO" id="GO:0016301">
    <property type="term" value="F:kinase activity"/>
    <property type="evidence" value="ECO:0007669"/>
    <property type="project" value="UniProtKB-KW"/>
</dbReference>
<gene>
    <name evidence="6" type="ORF">AB0I59_13950</name>
</gene>
<keyword evidence="3" id="KW-0902">Two-component regulatory system</keyword>
<name>A0ABV3GDM8_MICGL</name>
<reference evidence="6 7" key="1">
    <citation type="submission" date="2024-06" db="EMBL/GenBank/DDBJ databases">
        <title>The Natural Products Discovery Center: Release of the First 8490 Sequenced Strains for Exploring Actinobacteria Biosynthetic Diversity.</title>
        <authorList>
            <person name="Kalkreuter E."/>
            <person name="Kautsar S.A."/>
            <person name="Yang D."/>
            <person name="Bader C.D."/>
            <person name="Teijaro C.N."/>
            <person name="Fluegel L."/>
            <person name="Davis C.M."/>
            <person name="Simpson J.R."/>
            <person name="Lauterbach L."/>
            <person name="Steele A.D."/>
            <person name="Gui C."/>
            <person name="Meng S."/>
            <person name="Li G."/>
            <person name="Viehrig K."/>
            <person name="Ye F."/>
            <person name="Su P."/>
            <person name="Kiefer A.F."/>
            <person name="Nichols A."/>
            <person name="Cepeda A.J."/>
            <person name="Yan W."/>
            <person name="Fan B."/>
            <person name="Jiang Y."/>
            <person name="Adhikari A."/>
            <person name="Zheng C.-J."/>
            <person name="Schuster L."/>
            <person name="Cowan T.M."/>
            <person name="Smanski M.J."/>
            <person name="Chevrette M.G."/>
            <person name="De Carvalho L.P.S."/>
            <person name="Shen B."/>
        </authorList>
    </citation>
    <scope>NUCLEOTIDE SEQUENCE [LARGE SCALE GENOMIC DNA]</scope>
    <source>
        <strain evidence="6 7">NPDC050100</strain>
    </source>
</reference>
<keyword evidence="4" id="KW-1133">Transmembrane helix</keyword>
<dbReference type="PANTHER" id="PTHR24421:SF63">
    <property type="entry name" value="SENSOR HISTIDINE KINASE DESK"/>
    <property type="match status" value="1"/>
</dbReference>
<feature type="transmembrane region" description="Helical" evidence="4">
    <location>
        <begin position="46"/>
        <end position="63"/>
    </location>
</feature>
<keyword evidence="1" id="KW-0808">Transferase</keyword>
<dbReference type="SUPFAM" id="SSF55874">
    <property type="entry name" value="ATPase domain of HSP90 chaperone/DNA topoisomerase II/histidine kinase"/>
    <property type="match status" value="1"/>
</dbReference>
<keyword evidence="4" id="KW-0812">Transmembrane</keyword>
<evidence type="ECO:0000256" key="2">
    <source>
        <dbReference type="ARBA" id="ARBA00022777"/>
    </source>
</evidence>
<dbReference type="InterPro" id="IPR011712">
    <property type="entry name" value="Sig_transdc_His_kin_sub3_dim/P"/>
</dbReference>
<dbReference type="Proteomes" id="UP001551675">
    <property type="component" value="Unassembled WGS sequence"/>
</dbReference>
<dbReference type="RefSeq" id="WP_061254871.1">
    <property type="nucleotide sequence ID" value="NZ_JBFALK010000006.1"/>
</dbReference>
<keyword evidence="4" id="KW-0472">Membrane</keyword>
<keyword evidence="7" id="KW-1185">Reference proteome</keyword>
<feature type="transmembrane region" description="Helical" evidence="4">
    <location>
        <begin position="118"/>
        <end position="139"/>
    </location>
</feature>
<sequence>MVADGLGRARKIVRWTLNVTLVAVWFVVGVAVLAGFATDTTGWHRVLPAVAGLVVFSWLFFRITGAVLDHRYARREVVASGPLSLFVMVVGGSQALGWGFVPLAWLSIAAVGLSKKAAVALGAGTAVVVIPLAVISTLAGGDPTFPTDEASVAGVIAGVAFYYVVMCALFPWTNRLWVWIWRLAEEAHAGREAQARLAVAEERLRFARDLHDLVGHQLSAIAVKSELAVRLSAAEDAAAARDEMAEVRGLARTALRELRETVRGYRTLDLGAELATIRGVLEAAGVSCHLHLPYRGVPDDVAAVFAWVIREAATNILRHSSASRCDITVRHSEEEAVLEVRNDGVARRAVEDVGSGLAGLGERLAAVGGTLNARPTGSGEFVLRAVAPIPAKVGA</sequence>
<feature type="domain" description="Signal transduction histidine kinase subgroup 3 dimerisation and phosphoacceptor" evidence="5">
    <location>
        <begin position="202"/>
        <end position="269"/>
    </location>
</feature>
<evidence type="ECO:0000256" key="1">
    <source>
        <dbReference type="ARBA" id="ARBA00022679"/>
    </source>
</evidence>
<organism evidence="6 7">
    <name type="scientific">Microtetraspora glauca</name>
    <dbReference type="NCBI Taxonomy" id="1996"/>
    <lineage>
        <taxon>Bacteria</taxon>
        <taxon>Bacillati</taxon>
        <taxon>Actinomycetota</taxon>
        <taxon>Actinomycetes</taxon>
        <taxon>Streptosporangiales</taxon>
        <taxon>Streptosporangiaceae</taxon>
        <taxon>Microtetraspora</taxon>
    </lineage>
</organism>
<comment type="caution">
    <text evidence="6">The sequence shown here is derived from an EMBL/GenBank/DDBJ whole genome shotgun (WGS) entry which is preliminary data.</text>
</comment>
<dbReference type="Gene3D" id="1.20.5.1930">
    <property type="match status" value="1"/>
</dbReference>
<evidence type="ECO:0000313" key="6">
    <source>
        <dbReference type="EMBL" id="MEV0969735.1"/>
    </source>
</evidence>
<dbReference type="PANTHER" id="PTHR24421">
    <property type="entry name" value="NITRATE/NITRITE SENSOR PROTEIN NARX-RELATED"/>
    <property type="match status" value="1"/>
</dbReference>
<dbReference type="CDD" id="cd16917">
    <property type="entry name" value="HATPase_UhpB-NarQ-NarX-like"/>
    <property type="match status" value="1"/>
</dbReference>
<evidence type="ECO:0000259" key="5">
    <source>
        <dbReference type="Pfam" id="PF07730"/>
    </source>
</evidence>
<evidence type="ECO:0000256" key="3">
    <source>
        <dbReference type="ARBA" id="ARBA00023012"/>
    </source>
</evidence>
<dbReference type="EMBL" id="JBFALK010000006">
    <property type="protein sequence ID" value="MEV0969735.1"/>
    <property type="molecule type" value="Genomic_DNA"/>
</dbReference>
<evidence type="ECO:0000256" key="4">
    <source>
        <dbReference type="SAM" id="Phobius"/>
    </source>
</evidence>
<feature type="transmembrane region" description="Helical" evidence="4">
    <location>
        <begin position="151"/>
        <end position="172"/>
    </location>
</feature>
<dbReference type="InterPro" id="IPR036890">
    <property type="entry name" value="HATPase_C_sf"/>
</dbReference>
<keyword evidence="2 6" id="KW-0418">Kinase</keyword>
<proteinExistence type="predicted"/>
<accession>A0ABV3GDM8</accession>
<feature type="transmembrane region" description="Helical" evidence="4">
    <location>
        <begin position="83"/>
        <end position="106"/>
    </location>
</feature>